<proteinExistence type="predicted"/>
<protein>
    <submittedName>
        <fullName evidence="2">Uncharacterized protein</fullName>
    </submittedName>
</protein>
<dbReference type="HOGENOM" id="CLU_1801264_0_0_1"/>
<gene>
    <name evidence="2" type="ORF">YQE_10114</name>
</gene>
<feature type="non-terminal residue" evidence="2">
    <location>
        <position position="1"/>
    </location>
</feature>
<feature type="non-terminal residue" evidence="2">
    <location>
        <position position="144"/>
    </location>
</feature>
<evidence type="ECO:0000313" key="2">
    <source>
        <dbReference type="EMBL" id="ENN73271.1"/>
    </source>
</evidence>
<feature type="compositionally biased region" description="Polar residues" evidence="1">
    <location>
        <begin position="13"/>
        <end position="25"/>
    </location>
</feature>
<organism evidence="2">
    <name type="scientific">Dendroctonus ponderosae</name>
    <name type="common">Mountain pine beetle</name>
    <dbReference type="NCBI Taxonomy" id="77166"/>
    <lineage>
        <taxon>Eukaryota</taxon>
        <taxon>Metazoa</taxon>
        <taxon>Ecdysozoa</taxon>
        <taxon>Arthropoda</taxon>
        <taxon>Hexapoda</taxon>
        <taxon>Insecta</taxon>
        <taxon>Pterygota</taxon>
        <taxon>Neoptera</taxon>
        <taxon>Endopterygota</taxon>
        <taxon>Coleoptera</taxon>
        <taxon>Polyphaga</taxon>
        <taxon>Cucujiformia</taxon>
        <taxon>Curculionidae</taxon>
        <taxon>Scolytinae</taxon>
        <taxon>Dendroctonus</taxon>
    </lineage>
</organism>
<feature type="compositionally biased region" description="Low complexity" evidence="1">
    <location>
        <begin position="1"/>
        <end position="10"/>
    </location>
</feature>
<reference evidence="2" key="1">
    <citation type="journal article" date="2013" name="Genome Biol.">
        <title>Draft genome of the mountain pine beetle, Dendroctonus ponderosae Hopkins, a major forest pest.</title>
        <authorList>
            <person name="Keeling C.I."/>
            <person name="Yuen M.M."/>
            <person name="Liao N.Y."/>
            <person name="Docking T.R."/>
            <person name="Chan S.K."/>
            <person name="Taylor G.A."/>
            <person name="Palmquist D.L."/>
            <person name="Jackman S.D."/>
            <person name="Nguyen A."/>
            <person name="Li M."/>
            <person name="Henderson H."/>
            <person name="Janes J.K."/>
            <person name="Zhao Y."/>
            <person name="Pandoh P."/>
            <person name="Moore R."/>
            <person name="Sperling F.A."/>
            <person name="Huber D.P."/>
            <person name="Birol I."/>
            <person name="Jones S.J."/>
            <person name="Bohlmann J."/>
        </authorList>
    </citation>
    <scope>NUCLEOTIDE SEQUENCE</scope>
</reference>
<name>N6TY12_DENPD</name>
<feature type="region of interest" description="Disordered" evidence="1">
    <location>
        <begin position="1"/>
        <end position="39"/>
    </location>
</feature>
<evidence type="ECO:0000256" key="1">
    <source>
        <dbReference type="SAM" id="MobiDB-lite"/>
    </source>
</evidence>
<dbReference type="AlphaFoldDB" id="N6TY12"/>
<sequence>MVSEESSSESSEIHNSATEISTDSEFAQDEPTPTRELPSIALNDFYVTKTRGSGKANCPKRLQVTSGFIQRHQNEKSKPQPDIELNTGGIAAKVSLELKKKYLLGESGANSIQKSGSASTLDTKFKSFQTTISDCQKLLKPAPE</sequence>
<accession>N6TY12</accession>
<dbReference type="EMBL" id="KB741173">
    <property type="protein sequence ID" value="ENN73271.1"/>
    <property type="molecule type" value="Genomic_DNA"/>
</dbReference>